<dbReference type="PANTHER" id="PTHR35795">
    <property type="entry name" value="SLR1885 PROTEIN"/>
    <property type="match status" value="1"/>
</dbReference>
<comment type="catalytic activity">
    <reaction evidence="6">
        <text>P(1),P(4)-bis(5'-adenosyl) tetraphosphate + H2O = 2 ADP + 2 H(+)</text>
        <dbReference type="Rhea" id="RHEA:24252"/>
        <dbReference type="ChEBI" id="CHEBI:15377"/>
        <dbReference type="ChEBI" id="CHEBI:15378"/>
        <dbReference type="ChEBI" id="CHEBI:58141"/>
        <dbReference type="ChEBI" id="CHEBI:456216"/>
        <dbReference type="EC" id="3.6.1.41"/>
    </reaction>
</comment>
<evidence type="ECO:0000313" key="8">
    <source>
        <dbReference type="EMBL" id="EGQ4383823.1"/>
    </source>
</evidence>
<feature type="domain" description="HD" evidence="7">
    <location>
        <begin position="18"/>
        <end position="132"/>
    </location>
</feature>
<organism evidence="9 11">
    <name type="scientific">Staphylococcus pseudintermedius</name>
    <dbReference type="NCBI Taxonomy" id="283734"/>
    <lineage>
        <taxon>Bacteria</taxon>
        <taxon>Bacillati</taxon>
        <taxon>Bacillota</taxon>
        <taxon>Bacilli</taxon>
        <taxon>Bacillales</taxon>
        <taxon>Staphylococcaceae</taxon>
        <taxon>Staphylococcus</taxon>
        <taxon>Staphylococcus intermedius group</taxon>
    </lineage>
</organism>
<dbReference type="GO" id="GO:0000166">
    <property type="term" value="F:nucleotide binding"/>
    <property type="evidence" value="ECO:0007669"/>
    <property type="project" value="UniProtKB-KW"/>
</dbReference>
<dbReference type="EMBL" id="QQPC01000009">
    <property type="protein sequence ID" value="REA83798.1"/>
    <property type="molecule type" value="Genomic_DNA"/>
</dbReference>
<dbReference type="GeneID" id="93822989"/>
<dbReference type="Proteomes" id="UP000246800">
    <property type="component" value="Unassembled WGS sequence"/>
</dbReference>
<evidence type="ECO:0000256" key="5">
    <source>
        <dbReference type="ARBA" id="ARBA00023004"/>
    </source>
</evidence>
<evidence type="ECO:0000256" key="6">
    <source>
        <dbReference type="ARBA" id="ARBA00049417"/>
    </source>
</evidence>
<protein>
    <recommendedName>
        <fullName evidence="1">bis(5'-nucleosyl)-tetraphosphatase (symmetrical)</fullName>
        <ecNumber evidence="1">3.6.1.41</ecNumber>
    </recommendedName>
</protein>
<evidence type="ECO:0000313" key="13">
    <source>
        <dbReference type="Proteomes" id="UP000600220"/>
    </source>
</evidence>
<evidence type="ECO:0000256" key="3">
    <source>
        <dbReference type="ARBA" id="ARBA00022741"/>
    </source>
</evidence>
<dbReference type="GO" id="GO:0008803">
    <property type="term" value="F:bis(5'-nucleosyl)-tetraphosphatase (symmetrical) activity"/>
    <property type="evidence" value="ECO:0007669"/>
    <property type="project" value="UniProtKB-EC"/>
</dbReference>
<dbReference type="PROSITE" id="PS51831">
    <property type="entry name" value="HD"/>
    <property type="match status" value="1"/>
</dbReference>
<keyword evidence="4" id="KW-0378">Hydrolase</keyword>
<dbReference type="CDD" id="cd00077">
    <property type="entry name" value="HDc"/>
    <property type="match status" value="1"/>
</dbReference>
<comment type="caution">
    <text evidence="9">The sequence shown here is derived from an EMBL/GenBank/DDBJ whole genome shotgun (WGS) entry which is preliminary data.</text>
</comment>
<dbReference type="Proteomes" id="UP000600220">
    <property type="component" value="Unassembled WGS sequence"/>
</dbReference>
<evidence type="ECO:0000313" key="11">
    <source>
        <dbReference type="Proteomes" id="UP000246800"/>
    </source>
</evidence>
<dbReference type="InterPro" id="IPR051094">
    <property type="entry name" value="Diverse_Catalytic_Enzymes"/>
</dbReference>
<dbReference type="InterPro" id="IPR003607">
    <property type="entry name" value="HD/PDEase_dom"/>
</dbReference>
<proteinExistence type="predicted"/>
<dbReference type="InterPro" id="IPR005249">
    <property type="entry name" value="YqeK"/>
</dbReference>
<dbReference type="PANTHER" id="PTHR35795:SF1">
    <property type="entry name" value="BIS(5'-NUCLEOSYL)-TETRAPHOSPHATASE, SYMMETRICAL"/>
    <property type="match status" value="1"/>
</dbReference>
<accession>A0A166P9L0</accession>
<dbReference type="SMART" id="SM00471">
    <property type="entry name" value="HDc"/>
    <property type="match status" value="1"/>
</dbReference>
<sequence length="194" mass="22438">MDRTFAIELVEQKLPKKRFEHSLRVAETAVKLAEIYEGDKEKAELAGILHDFCKYDDLSFLYQQVTRYDLGHDLLSYGSEILHGPVCAAIMKHQYGIQDDEILLAIYNHTTGRKHMTKTEKLVFIADYIEPGRNTPKVEEIRDLVYNGGGLDKTIYEISKRTVLYLVKKDVSVYQSTIDCLNYYNFNDSKIKDD</sequence>
<dbReference type="RefSeq" id="WP_014613764.1">
    <property type="nucleotide sequence ID" value="NZ_AP019372.1"/>
</dbReference>
<dbReference type="AlphaFoldDB" id="A0A166P9L0"/>
<reference evidence="8 13" key="4">
    <citation type="submission" date="2018-11" db="EMBL/GenBank/DDBJ databases">
        <authorList>
            <consortium name="Veterinary Laboratory Investigation and Response Network"/>
        </authorList>
    </citation>
    <scope>NUCLEOTIDE SEQUENCE [LARGE SCALE GENOMIC DNA]</scope>
    <source>
        <strain evidence="8 13">SPSE-18-VL-LA-PA-Ryan-0021</strain>
    </source>
</reference>
<evidence type="ECO:0000256" key="1">
    <source>
        <dbReference type="ARBA" id="ARBA00012506"/>
    </source>
</evidence>
<dbReference type="Pfam" id="PF01966">
    <property type="entry name" value="HD"/>
    <property type="match status" value="1"/>
</dbReference>
<dbReference type="EMBL" id="QEIT01000030">
    <property type="protein sequence ID" value="PWZ75206.1"/>
    <property type="molecule type" value="Genomic_DNA"/>
</dbReference>
<reference evidence="10" key="2">
    <citation type="journal article" date="2018" name="Vet. Microbiol.">
        <title>Methicillin-resistant staphylococci amongst veterinary personnel, personnel-owned pets, patients and the hospital environment of two small animal veterinary hospitals.</title>
        <authorList>
            <person name="Worthing K.A."/>
            <person name="Brown J."/>
            <person name="Gerber L."/>
            <person name="Abraham S."/>
            <person name="Trott D."/>
            <person name="Norris J.M."/>
        </authorList>
    </citation>
    <scope>NUCLEOTIDE SEQUENCE</scope>
    <source>
        <strain evidence="10">ST496-2</strain>
    </source>
</reference>
<evidence type="ECO:0000256" key="4">
    <source>
        <dbReference type="ARBA" id="ARBA00022801"/>
    </source>
</evidence>
<dbReference type="EMBL" id="AAXKXX010000001">
    <property type="protein sequence ID" value="EGQ4383823.1"/>
    <property type="molecule type" value="Genomic_DNA"/>
</dbReference>
<keyword evidence="2" id="KW-0479">Metal-binding</keyword>
<dbReference type="InterPro" id="IPR006674">
    <property type="entry name" value="HD_domain"/>
</dbReference>
<dbReference type="OrthoDB" id="9782134at2"/>
<keyword evidence="3" id="KW-0547">Nucleotide-binding</keyword>
<evidence type="ECO:0000259" key="7">
    <source>
        <dbReference type="PROSITE" id="PS51831"/>
    </source>
</evidence>
<dbReference type="NCBIfam" id="TIGR00488">
    <property type="entry name" value="bis(5'-nucleosyl)-tetraphosphatase (symmetrical) YqeK"/>
    <property type="match status" value="1"/>
</dbReference>
<evidence type="ECO:0000313" key="12">
    <source>
        <dbReference type="Proteomes" id="UP000256409"/>
    </source>
</evidence>
<keyword evidence="5" id="KW-0408">Iron</keyword>
<evidence type="ECO:0000313" key="9">
    <source>
        <dbReference type="EMBL" id="PWZ75206.1"/>
    </source>
</evidence>
<reference evidence="12" key="3">
    <citation type="journal article" date="2018" name="Vet. Microbiol.">
        <title>Molecular epidemiology of methicillin-resistant staphylococci amongst veterinary personnel, personnel-owned pets, patients and the hospital environment of two companion animal veterinary hospitals.</title>
        <authorList>
            <person name="Worthing K.A."/>
            <person name="Brown J."/>
            <person name="Gerber L."/>
            <person name="Abraham S."/>
            <person name="Trott D."/>
            <person name="Norris J.M."/>
        </authorList>
    </citation>
    <scope>NUCLEOTIDE SEQUENCE [LARGE SCALE GENOMIC DNA]</scope>
    <source>
        <strain evidence="12">ST496-2</strain>
    </source>
</reference>
<keyword evidence="13" id="KW-1185">Reference proteome</keyword>
<evidence type="ECO:0000313" key="10">
    <source>
        <dbReference type="EMBL" id="REA83798.1"/>
    </source>
</evidence>
<name>A0A166P9L0_STAPS</name>
<evidence type="ECO:0000256" key="2">
    <source>
        <dbReference type="ARBA" id="ARBA00022723"/>
    </source>
</evidence>
<dbReference type="SUPFAM" id="SSF109604">
    <property type="entry name" value="HD-domain/PDEase-like"/>
    <property type="match status" value="1"/>
</dbReference>
<dbReference type="eggNOG" id="COG1713">
    <property type="taxonomic scope" value="Bacteria"/>
</dbReference>
<reference evidence="9 11" key="1">
    <citation type="journal article" date="2018" name="Vet. Microbiol.">
        <title>Clonal diversity and geographic distribution of methicillin-resistant Staphylococcus pseudintermedius from Australian animals: Discovery of novel sequence types.</title>
        <authorList>
            <person name="Worthing K.A."/>
            <person name="Abraham S."/>
            <person name="Coombs G.W."/>
            <person name="Pang S."/>
            <person name="Saputra S."/>
            <person name="Jordan D."/>
            <person name="Trott D.J."/>
            <person name="Norris J.M."/>
        </authorList>
    </citation>
    <scope>NUCLEOTIDE SEQUENCE [LARGE SCALE GENOMIC DNA]</scope>
    <source>
        <strain evidence="9 11">ST525 1</strain>
    </source>
</reference>
<dbReference type="Proteomes" id="UP000256409">
    <property type="component" value="Unassembled WGS sequence"/>
</dbReference>
<dbReference type="Gene3D" id="1.10.3210.10">
    <property type="entry name" value="Hypothetical protein af1432"/>
    <property type="match status" value="1"/>
</dbReference>
<dbReference type="GO" id="GO:0046872">
    <property type="term" value="F:metal ion binding"/>
    <property type="evidence" value="ECO:0007669"/>
    <property type="project" value="UniProtKB-KW"/>
</dbReference>
<dbReference type="EC" id="3.6.1.41" evidence="1"/>
<dbReference type="OMA" id="AIRYHTT"/>
<gene>
    <name evidence="9" type="ORF">DD902_06535</name>
    <name evidence="10" type="ORF">DV961_01650</name>
    <name evidence="8" type="ORF">EGV54_01735</name>
</gene>